<feature type="compositionally biased region" description="Polar residues" evidence="5">
    <location>
        <begin position="1562"/>
        <end position="1582"/>
    </location>
</feature>
<feature type="region of interest" description="Disordered" evidence="5">
    <location>
        <begin position="1261"/>
        <end position="1312"/>
    </location>
</feature>
<dbReference type="GO" id="GO:0034388">
    <property type="term" value="C:Pwp2p-containing subcomplex of 90S preribosome"/>
    <property type="evidence" value="ECO:0007669"/>
    <property type="project" value="TreeGrafter"/>
</dbReference>
<feature type="compositionally biased region" description="Basic and acidic residues" evidence="5">
    <location>
        <begin position="1764"/>
        <end position="1773"/>
    </location>
</feature>
<dbReference type="PANTHER" id="PTHR23271:SF1">
    <property type="entry name" value="U3 SMALL NUCLEOLAR RNA-ASSOCIATED PROTEIN 6 HOMOLOG"/>
    <property type="match status" value="1"/>
</dbReference>
<dbReference type="InterPro" id="IPR008271">
    <property type="entry name" value="Ser/Thr_kinase_AS"/>
</dbReference>
<feature type="compositionally biased region" description="Pro residues" evidence="5">
    <location>
        <begin position="1449"/>
        <end position="1460"/>
    </location>
</feature>
<reference evidence="7 8" key="1">
    <citation type="journal article" name="Sci. Rep.">
        <title>Telomere-to-telomere assembled and centromere annotated genomes of the two main subspecies of the button mushroom Agaricus bisporus reveal especially polymorphic chromosome ends.</title>
        <authorList>
            <person name="Sonnenberg A.S.M."/>
            <person name="Sedaghat-Telgerd N."/>
            <person name="Lavrijssen B."/>
            <person name="Ohm R.A."/>
            <person name="Hendrickx P.M."/>
            <person name="Scholtmeijer K."/>
            <person name="Baars J.J.P."/>
            <person name="van Peer A."/>
        </authorList>
    </citation>
    <scope>NUCLEOTIDE SEQUENCE [LARGE SCALE GENOMIC DNA]</scope>
    <source>
        <strain evidence="7 8">H119_p4</strain>
    </source>
</reference>
<comment type="caution">
    <text evidence="7">The sequence shown here is derived from an EMBL/GenBank/DDBJ whole genome shotgun (WGS) entry which is preliminary data.</text>
</comment>
<dbReference type="GO" id="GO:0030515">
    <property type="term" value="F:snoRNA binding"/>
    <property type="evidence" value="ECO:0007669"/>
    <property type="project" value="InterPro"/>
</dbReference>
<dbReference type="GO" id="GO:0000462">
    <property type="term" value="P:maturation of SSU-rRNA from tricistronic rRNA transcript (SSU-rRNA, 5.8S rRNA, LSU-rRNA)"/>
    <property type="evidence" value="ECO:0007669"/>
    <property type="project" value="InterPro"/>
</dbReference>
<dbReference type="Gene3D" id="1.10.510.10">
    <property type="entry name" value="Transferase(Phosphotransferase) domain 1"/>
    <property type="match status" value="1"/>
</dbReference>
<feature type="compositionally biased region" description="Polar residues" evidence="5">
    <location>
        <begin position="1667"/>
        <end position="1679"/>
    </location>
</feature>
<dbReference type="Pfam" id="PF00069">
    <property type="entry name" value="Pkinase"/>
    <property type="match status" value="1"/>
</dbReference>
<feature type="compositionally biased region" description="Low complexity" evidence="5">
    <location>
        <begin position="1647"/>
        <end position="1659"/>
    </location>
</feature>
<keyword evidence="2" id="KW-0698">rRNA processing</keyword>
<dbReference type="GO" id="GO:0004672">
    <property type="term" value="F:protein kinase activity"/>
    <property type="evidence" value="ECO:0007669"/>
    <property type="project" value="InterPro"/>
</dbReference>
<dbReference type="Proteomes" id="UP000629468">
    <property type="component" value="Unassembled WGS sequence"/>
</dbReference>
<feature type="compositionally biased region" description="Low complexity" evidence="5">
    <location>
        <begin position="1600"/>
        <end position="1638"/>
    </location>
</feature>
<dbReference type="InterPro" id="IPR013949">
    <property type="entry name" value="Utp6"/>
</dbReference>
<evidence type="ECO:0000256" key="2">
    <source>
        <dbReference type="ARBA" id="ARBA00022552"/>
    </source>
</evidence>
<gene>
    <name evidence="7" type="ORF">Agabi119p4_1807</name>
</gene>
<dbReference type="Pfam" id="PF08640">
    <property type="entry name" value="U3_assoc_6"/>
    <property type="match status" value="1"/>
</dbReference>
<feature type="region of interest" description="Disordered" evidence="5">
    <location>
        <begin position="757"/>
        <end position="783"/>
    </location>
</feature>
<feature type="compositionally biased region" description="Basic and acidic residues" evidence="5">
    <location>
        <begin position="764"/>
        <end position="777"/>
    </location>
</feature>
<evidence type="ECO:0000256" key="1">
    <source>
        <dbReference type="ARBA" id="ARBA00004604"/>
    </source>
</evidence>
<dbReference type="PROSITE" id="PS50011">
    <property type="entry name" value="PROTEIN_KINASE_DOM"/>
    <property type="match status" value="1"/>
</dbReference>
<dbReference type="EMBL" id="JABXXO010000003">
    <property type="protein sequence ID" value="KAF7782431.1"/>
    <property type="molecule type" value="Genomic_DNA"/>
</dbReference>
<evidence type="ECO:0000256" key="4">
    <source>
        <dbReference type="ARBA" id="ARBA00023242"/>
    </source>
</evidence>
<dbReference type="PROSITE" id="PS00108">
    <property type="entry name" value="PROTEIN_KINASE_ST"/>
    <property type="match status" value="1"/>
</dbReference>
<evidence type="ECO:0000313" key="8">
    <source>
        <dbReference type="Proteomes" id="UP000629468"/>
    </source>
</evidence>
<feature type="compositionally biased region" description="Basic residues" evidence="5">
    <location>
        <begin position="1362"/>
        <end position="1374"/>
    </location>
</feature>
<evidence type="ECO:0000256" key="3">
    <source>
        <dbReference type="ARBA" id="ARBA00022737"/>
    </source>
</evidence>
<feature type="compositionally biased region" description="Polar residues" evidence="5">
    <location>
        <begin position="1482"/>
        <end position="1526"/>
    </location>
</feature>
<keyword evidence="3" id="KW-0677">Repeat</keyword>
<dbReference type="Gene3D" id="3.30.200.20">
    <property type="entry name" value="Phosphorylase Kinase, domain 1"/>
    <property type="match status" value="1"/>
</dbReference>
<dbReference type="SMART" id="SM00220">
    <property type="entry name" value="S_TKc"/>
    <property type="match status" value="1"/>
</dbReference>
<feature type="region of interest" description="Disordered" evidence="5">
    <location>
        <begin position="1705"/>
        <end position="1777"/>
    </location>
</feature>
<evidence type="ECO:0000256" key="5">
    <source>
        <dbReference type="SAM" id="MobiDB-lite"/>
    </source>
</evidence>
<feature type="region of interest" description="Disordered" evidence="5">
    <location>
        <begin position="804"/>
        <end position="828"/>
    </location>
</feature>
<dbReference type="PANTHER" id="PTHR23271">
    <property type="entry name" value="HEPATOCELLULAR CARCINOMA-ASSOCIATED ANTIGEN 66"/>
    <property type="match status" value="1"/>
</dbReference>
<name>A0A8H7KJG9_AGABI</name>
<feature type="compositionally biased region" description="Low complexity" evidence="5">
    <location>
        <begin position="809"/>
        <end position="820"/>
    </location>
</feature>
<dbReference type="GO" id="GO:0005524">
    <property type="term" value="F:ATP binding"/>
    <property type="evidence" value="ECO:0007669"/>
    <property type="project" value="InterPro"/>
</dbReference>
<feature type="compositionally biased region" description="Low complexity" evidence="5">
    <location>
        <begin position="1404"/>
        <end position="1430"/>
    </location>
</feature>
<dbReference type="InterPro" id="IPR011009">
    <property type="entry name" value="Kinase-like_dom_sf"/>
</dbReference>
<comment type="subcellular location">
    <subcellularLocation>
        <location evidence="1">Nucleus</location>
        <location evidence="1">Nucleolus</location>
    </subcellularLocation>
</comment>
<dbReference type="SUPFAM" id="SSF56112">
    <property type="entry name" value="Protein kinase-like (PK-like)"/>
    <property type="match status" value="1"/>
</dbReference>
<dbReference type="SUPFAM" id="SSF48452">
    <property type="entry name" value="TPR-like"/>
    <property type="match status" value="1"/>
</dbReference>
<feature type="region of interest" description="Disordered" evidence="5">
    <location>
        <begin position="668"/>
        <end position="706"/>
    </location>
</feature>
<keyword evidence="4" id="KW-0539">Nucleus</keyword>
<evidence type="ECO:0000313" key="7">
    <source>
        <dbReference type="EMBL" id="KAF7782431.1"/>
    </source>
</evidence>
<dbReference type="InterPro" id="IPR000719">
    <property type="entry name" value="Prot_kinase_dom"/>
</dbReference>
<dbReference type="Gene3D" id="1.25.40.10">
    <property type="entry name" value="Tetratricopeptide repeat domain"/>
    <property type="match status" value="1"/>
</dbReference>
<sequence>MERVQFQQEQMVLELKDLVEKKLFTKEEMKQILKKRTGFETTLVRRVAKKADFLRYIAYETDLEHLRRKRSSQLGLPPGPPTVSDYSLVRRQFNIFERALKRFKNDIGLWVQYIQLAKREGARTLVGRITARALQLHPNKAALYIIAASHELDNLSPSAARTLLQRGIRMNPENEDGTFWAFRTQRARWTREKGMVDANGINEIAAATEIDELNRDEGAEAQRQIMNGAIVKTVMTNAVEALPQIGLFKELKSVVVTYPSPVELRNLLLDHLHDLLRLNLPGDARAARLLVERHITPELKGKAIVDGIQRANEELLANVRLSKEEEICQVYADFVEEWCQRAIDQHLKTYLIASLKGLIQQVTTSPSLLSAHIRLLVIFANGDKDLGAKFGRLIEKYTEKVPQAAQVWLARLDAARVGASSAEDERALAATWKKARNSVSGKEEDILKVWLWGLEEAKLFRGNKRIMYEELLKESMGNGSLREVHERLLISYVTVVHEAIRQDTSDQTDQLTARWMQEVALIGRRYLTTGRVWQRLFEVIGNDRWEEGKERVLGVVYEEWRKKDGVSAAVSWAGWLMQGGRGSEGSDVVGCAMRGLGVEERVELERRWRALLDEHGYLQVFGGAVRPPCELPVGRVVPRHMDRARRGRGLHTNGICIVIGVADLARPSSQRLSLRPRPPSPVEGAPLLSLPQAPSPPGVDGTPFPHLPRPFRTSSSPCCMYRVPHQLRLKAGLSHLTTFPPPALMLQYPLQLPPLSLSSSPKSANKDNDHFRPHELRFPPNPLTKRLHKDSFVNRSVTSPIAISATHVSSPSDTSPSTNSIKLPRSPYISSRPLSTSIPIPTARPPNISTHSYLSSSSSTIEDVLAPGDIVGEGCSLQGEPIRLVSISSHPDVDDDPELTRPAPEFEVVRRLGSGSYAVVYLVKEVLSRSLPSEDGHMSMVGPMELDGNPIRRAETIYGREYAVKCLSKANLDEEALDAQLTEVTIHQSLHSHPNIVTLHRTLETSSFLLLLLEYVPGEDLFYFLEQARDHHEPDSVEAASVSRTPPTPSLLSNLHPSQLLSRTRLRLIASMFSQICDAVAACHAQQVFHRDIKPENFIVTDGFVTLPDGRQERKVIVKLTDFGLSTTDIESSDMDCGSAPYMSYECRNNVAPTYRPRAADVWSLGIVLINMLYHFNPWTDTCQGACSSFELYRRDPVNFFMVRFTGMTRPVAEFLANRIFCILDDPGDDSPRVTASEFGMWVKNLPTLLGGCHGMHRSASSSSTQGYPIAASTPLSHRPISRNPSVSGKIPRTPAMGNRSLSRAPSLVPAYEREERSELSTVYDQEFEETQQEMEHLAEEGSESILSQTIEDDPASIRTTSTKRRKRGLRRKGCPPTPVTTTDETLITLTIASQALAREISKASRVSSTKSTSTTKTSGTSSSRTRGSGEPPSMFAMPTHLVVGNKGTPPPASFTPPLPNSSSSIAAAPVKKPSKWKLSFGKQSSGITTTNATGNTPSMEDTNASASLDSGSQQPMSMTANNVTNLIMGLNAPSPSSTAVPNASDDGQAWARGRHGRGSPPSKSSNRSLGNIPSTSSNFNTWAFGEKTSERGISPNSTRSGRSGRLVASSASSVASGNWRSSMSTTSSAGTSTSAFTRYSNSSNRSISTTATSVSSASWRTGGKGPQSSASSTHSNHPTLPKNIKIMSGVPWELDQLPRAQIPNPVGDIFGSPPQRKQRTRKTKDPKLDTINERPGFSGGVSRAPEKMRRDASTSTTDLAGNGREDGSENVKKVQKGQINALAKMLSALRRP</sequence>
<feature type="domain" description="Protein kinase" evidence="6">
    <location>
        <begin position="906"/>
        <end position="1249"/>
    </location>
</feature>
<proteinExistence type="predicted"/>
<evidence type="ECO:0000259" key="6">
    <source>
        <dbReference type="PROSITE" id="PS50011"/>
    </source>
</evidence>
<accession>A0A8H7KJG9</accession>
<dbReference type="InterPro" id="IPR011990">
    <property type="entry name" value="TPR-like_helical_dom_sf"/>
</dbReference>
<organism evidence="7 8">
    <name type="scientific">Agaricus bisporus var. burnettii</name>
    <dbReference type="NCBI Taxonomy" id="192524"/>
    <lineage>
        <taxon>Eukaryota</taxon>
        <taxon>Fungi</taxon>
        <taxon>Dikarya</taxon>
        <taxon>Basidiomycota</taxon>
        <taxon>Agaricomycotina</taxon>
        <taxon>Agaricomycetes</taxon>
        <taxon>Agaricomycetidae</taxon>
        <taxon>Agaricales</taxon>
        <taxon>Agaricineae</taxon>
        <taxon>Agaricaceae</taxon>
        <taxon>Agaricus</taxon>
    </lineage>
</organism>
<dbReference type="InterPro" id="IPR055347">
    <property type="entry name" value="UTP6_N"/>
</dbReference>
<protein>
    <recommendedName>
        <fullName evidence="6">Protein kinase domain-containing protein</fullName>
    </recommendedName>
</protein>
<feature type="compositionally biased region" description="Basic and acidic residues" evidence="5">
    <location>
        <begin position="1724"/>
        <end position="1733"/>
    </location>
</feature>
<feature type="region of interest" description="Disordered" evidence="5">
    <location>
        <begin position="1400"/>
        <end position="1684"/>
    </location>
</feature>
<feature type="region of interest" description="Disordered" evidence="5">
    <location>
        <begin position="1353"/>
        <end position="1382"/>
    </location>
</feature>
<dbReference type="GO" id="GO:0032040">
    <property type="term" value="C:small-subunit processome"/>
    <property type="evidence" value="ECO:0007669"/>
    <property type="project" value="TreeGrafter"/>
</dbReference>